<keyword evidence="5" id="KW-0406">Ion transport</keyword>
<keyword evidence="3 8" id="KW-0812">Transmembrane</keyword>
<evidence type="ECO:0000256" key="2">
    <source>
        <dbReference type="ARBA" id="ARBA00022448"/>
    </source>
</evidence>
<keyword evidence="6 8" id="KW-0472">Membrane</keyword>
<dbReference type="Gene3D" id="1.10.3080.10">
    <property type="entry name" value="Clc chloride channel"/>
    <property type="match status" value="1"/>
</dbReference>
<dbReference type="InterPro" id="IPR046342">
    <property type="entry name" value="CBS_dom_sf"/>
</dbReference>
<dbReference type="InterPro" id="IPR014743">
    <property type="entry name" value="Cl-channel_core"/>
</dbReference>
<protein>
    <recommendedName>
        <fullName evidence="11">Chloride channel protein</fullName>
    </recommendedName>
</protein>
<evidence type="ECO:0000256" key="7">
    <source>
        <dbReference type="ARBA" id="ARBA00023214"/>
    </source>
</evidence>
<comment type="subcellular location">
    <subcellularLocation>
        <location evidence="1">Membrane</location>
        <topology evidence="1">Multi-pass membrane protein</topology>
    </subcellularLocation>
</comment>
<evidence type="ECO:0000256" key="8">
    <source>
        <dbReference type="SAM" id="Phobius"/>
    </source>
</evidence>
<evidence type="ECO:0000313" key="9">
    <source>
        <dbReference type="EMBL" id="TIB07890.1"/>
    </source>
</evidence>
<feature type="transmembrane region" description="Helical" evidence="8">
    <location>
        <begin position="26"/>
        <end position="50"/>
    </location>
</feature>
<evidence type="ECO:0000313" key="10">
    <source>
        <dbReference type="Proteomes" id="UP000306954"/>
    </source>
</evidence>
<feature type="transmembrane region" description="Helical" evidence="8">
    <location>
        <begin position="318"/>
        <end position="338"/>
    </location>
</feature>
<sequence>MSAVDTSISHAHTAVSTHFRSLSLSLSLWFVLISTAISAGIISACLDIIIDWLSDLRQGHCTSLFLHSLKSCCPMHHMCDDWIEHTTATNNIIAFLVYVFSAILLALASATLVAKLAPRAFHTGIPEIKAILGGIAIRDFLSMRTLVVKAVALSLSVASGLSLGKEGPLIHVTCALAELYMGVVRRIGVGVGDWTNSGARQRQTYAAAAAAGVSVAFGAPLGGVMFALEELDINLFPTNTLWQAFVCAALAAVTLQWCNPFGTGKLVLFSVSTNQSWKQFELVFWLLLGALGGLAGVALLRLNLFFARLRRDTTLRRYPILETTAVALLTALLSYASILTRVQNTSLVAALLQECSNTNTTSAPTLQLHATVLLCNSDRRVSVTVMLLAYAAVVKLLLTAYTFGLSVPAGIFLPGLSIGACMGRALGGLLELVEERYSTLAIFADCHGASDGGGCIRPGLYATVGAAATLAGITRMTVSLVVIVFELTGALSHVVPIMIAVMTAKWVADAFGKQGVFTAWISHQQYTYIPQVDIDVGLGVRGASVRDMHGVCARDVALSHYPTLPADGEIRELMELTRGNDDDDAHTHTHGYAIITRNDSLLVGWVQAEKIVAIGGVVESNSTIHSSFSFNQTETPDTLDLSTYVDTAPLFFYASTPINVIVATFQSMGVDRVFVVSQPGTLVGVIERVQISQLMAGRAGGLGLGWPACLTRSKGRKEYEQVEMVEQAGEYQLEEGG</sequence>
<gene>
    <name evidence="9" type="ORF">E3P90_03872</name>
</gene>
<evidence type="ECO:0000256" key="4">
    <source>
        <dbReference type="ARBA" id="ARBA00022989"/>
    </source>
</evidence>
<dbReference type="SUPFAM" id="SSF54631">
    <property type="entry name" value="CBS-domain pair"/>
    <property type="match status" value="1"/>
</dbReference>
<dbReference type="SUPFAM" id="SSF81340">
    <property type="entry name" value="Clc chloride channel"/>
    <property type="match status" value="1"/>
</dbReference>
<organism evidence="9 10">
    <name type="scientific">Wallemia ichthyophaga</name>
    <dbReference type="NCBI Taxonomy" id="245174"/>
    <lineage>
        <taxon>Eukaryota</taxon>
        <taxon>Fungi</taxon>
        <taxon>Dikarya</taxon>
        <taxon>Basidiomycota</taxon>
        <taxon>Wallemiomycotina</taxon>
        <taxon>Wallemiomycetes</taxon>
        <taxon>Wallemiales</taxon>
        <taxon>Wallemiaceae</taxon>
        <taxon>Wallemia</taxon>
    </lineage>
</organism>
<dbReference type="PRINTS" id="PR00762">
    <property type="entry name" value="CLCHANNEL"/>
</dbReference>
<dbReference type="Pfam" id="PF00654">
    <property type="entry name" value="Voltage_CLC"/>
    <property type="match status" value="1"/>
</dbReference>
<evidence type="ECO:0008006" key="11">
    <source>
        <dbReference type="Google" id="ProtNLM"/>
    </source>
</evidence>
<dbReference type="GO" id="GO:0005769">
    <property type="term" value="C:early endosome"/>
    <property type="evidence" value="ECO:0007669"/>
    <property type="project" value="TreeGrafter"/>
</dbReference>
<keyword evidence="2" id="KW-0813">Transport</keyword>
<accession>A0A4T0HVN6</accession>
<dbReference type="AlphaFoldDB" id="A0A4T0HVN6"/>
<dbReference type="PANTHER" id="PTHR45711">
    <property type="entry name" value="CHLORIDE CHANNEL PROTEIN"/>
    <property type="match status" value="1"/>
</dbReference>
<name>A0A4T0HVN6_WALIC</name>
<comment type="caution">
    <text evidence="9">The sequence shown here is derived from an EMBL/GenBank/DDBJ whole genome shotgun (WGS) entry which is preliminary data.</text>
</comment>
<dbReference type="EMBL" id="SPOF01000072">
    <property type="protein sequence ID" value="TIB07890.1"/>
    <property type="molecule type" value="Genomic_DNA"/>
</dbReference>
<dbReference type="PANTHER" id="PTHR45711:SF6">
    <property type="entry name" value="CHLORIDE CHANNEL PROTEIN"/>
    <property type="match status" value="1"/>
</dbReference>
<dbReference type="InterPro" id="IPR001807">
    <property type="entry name" value="ClC"/>
</dbReference>
<proteinExistence type="predicted"/>
<feature type="transmembrane region" description="Helical" evidence="8">
    <location>
        <begin position="490"/>
        <end position="508"/>
    </location>
</feature>
<dbReference type="GO" id="GO:0005886">
    <property type="term" value="C:plasma membrane"/>
    <property type="evidence" value="ECO:0007669"/>
    <property type="project" value="TreeGrafter"/>
</dbReference>
<feature type="transmembrane region" description="Helical" evidence="8">
    <location>
        <begin position="387"/>
        <end position="413"/>
    </location>
</feature>
<keyword evidence="4 8" id="KW-1133">Transmembrane helix</keyword>
<keyword evidence="7" id="KW-0868">Chloride</keyword>
<evidence type="ECO:0000256" key="1">
    <source>
        <dbReference type="ARBA" id="ARBA00004141"/>
    </source>
</evidence>
<evidence type="ECO:0000256" key="3">
    <source>
        <dbReference type="ARBA" id="ARBA00022692"/>
    </source>
</evidence>
<dbReference type="GO" id="GO:0005247">
    <property type="term" value="F:voltage-gated chloride channel activity"/>
    <property type="evidence" value="ECO:0007669"/>
    <property type="project" value="TreeGrafter"/>
</dbReference>
<feature type="transmembrane region" description="Helical" evidence="8">
    <location>
        <begin position="92"/>
        <end position="114"/>
    </location>
</feature>
<feature type="transmembrane region" description="Helical" evidence="8">
    <location>
        <begin position="282"/>
        <end position="306"/>
    </location>
</feature>
<evidence type="ECO:0000256" key="5">
    <source>
        <dbReference type="ARBA" id="ARBA00023065"/>
    </source>
</evidence>
<dbReference type="GO" id="GO:0005794">
    <property type="term" value="C:Golgi apparatus"/>
    <property type="evidence" value="ECO:0007669"/>
    <property type="project" value="TreeGrafter"/>
</dbReference>
<dbReference type="Proteomes" id="UP000306954">
    <property type="component" value="Unassembled WGS sequence"/>
</dbReference>
<reference evidence="9 10" key="1">
    <citation type="submission" date="2019-03" db="EMBL/GenBank/DDBJ databases">
        <title>Sequencing 23 genomes of Wallemia ichthyophaga.</title>
        <authorList>
            <person name="Gostincar C."/>
        </authorList>
    </citation>
    <scope>NUCLEOTIDE SEQUENCE [LARGE SCALE GENOMIC DNA]</scope>
    <source>
        <strain evidence="9 10">EXF-8621</strain>
    </source>
</reference>
<evidence type="ECO:0000256" key="6">
    <source>
        <dbReference type="ARBA" id="ARBA00023136"/>
    </source>
</evidence>
<feature type="transmembrane region" description="Helical" evidence="8">
    <location>
        <begin position="205"/>
        <end position="228"/>
    </location>
</feature>